<feature type="region of interest" description="Disordered" evidence="3">
    <location>
        <begin position="875"/>
        <end position="922"/>
    </location>
</feature>
<feature type="compositionally biased region" description="Polar residues" evidence="3">
    <location>
        <begin position="727"/>
        <end position="738"/>
    </location>
</feature>
<dbReference type="EMBL" id="CAJNOJ010000228">
    <property type="protein sequence ID" value="CAF1313849.1"/>
    <property type="molecule type" value="Genomic_DNA"/>
</dbReference>
<feature type="region of interest" description="Disordered" evidence="3">
    <location>
        <begin position="251"/>
        <end position="272"/>
    </location>
</feature>
<evidence type="ECO:0000313" key="5">
    <source>
        <dbReference type="EMBL" id="CAF1313849.1"/>
    </source>
</evidence>
<dbReference type="Proteomes" id="UP000663852">
    <property type="component" value="Unassembled WGS sequence"/>
</dbReference>
<feature type="region of interest" description="Disordered" evidence="3">
    <location>
        <begin position="727"/>
        <end position="752"/>
    </location>
</feature>
<comment type="similarity">
    <text evidence="1">Belongs to the SAPS family.</text>
</comment>
<evidence type="ECO:0000256" key="1">
    <source>
        <dbReference type="ARBA" id="ARBA00006180"/>
    </source>
</evidence>
<dbReference type="OrthoDB" id="295029at2759"/>
<keyword evidence="6" id="KW-1185">Reference proteome</keyword>
<feature type="region of interest" description="Disordered" evidence="3">
    <location>
        <begin position="662"/>
        <end position="696"/>
    </location>
</feature>
<gene>
    <name evidence="5" type="ORF">EDS130_LOCUS31295</name>
    <name evidence="4" type="ORF">XAT740_LOCUS18742</name>
</gene>
<dbReference type="PANTHER" id="PTHR12634:SF8">
    <property type="entry name" value="FIERY MOUNTAIN, ISOFORM D"/>
    <property type="match status" value="1"/>
</dbReference>
<comment type="caution">
    <text evidence="5">The sequence shown here is derived from an EMBL/GenBank/DDBJ whole genome shotgun (WGS) entry which is preliminary data.</text>
</comment>
<proteinExistence type="inferred from homology"/>
<dbReference type="EMBL" id="CAJNOR010001259">
    <property type="protein sequence ID" value="CAF1108580.1"/>
    <property type="molecule type" value="Genomic_DNA"/>
</dbReference>
<evidence type="ECO:0000256" key="3">
    <source>
        <dbReference type="SAM" id="MobiDB-lite"/>
    </source>
</evidence>
<sequence length="945" mass="108337">MFWECHVVTSSIDKLLELPNDERKLQNFLDESDLIQECLNQNKLLLDYLVQGDVMQELIRHVITVPSDANYRYANVVSELLSGDFQRVQDALLEKEQLNLLYSFLLSTEEQTLNPILASYFTRILNTLIIRKPNEMLTYFKSRQTFKEDFFRHLDSTSVADILYHLISDSGEQRSDVIKWYEDINLIDGLIEQLLVAESKSIQINITSLLSELLRLAFDQQIGIDFDAAGPSLSATIERLLYGRTDSSNQGTLSARHYSSSSDDEKKSTTADNEEKLTPVVLAQHILSKYNLERIFDTLSNRPILVAVGCEFLESILDLLNRQMPVPICISLASNRDEPMQVDDESETSPVNKSAENETALANLAKDPLVRIYFTLIEVIPSRLPSLINLLSSMPSQPLISTTNDNSSTVKYQFIHEPLGSTRLNLIKFFSKLVSTIANDYFGDHIYEIINKNRLFPILIDLFLRHQYNNFLHTQVYFTIRSIVQNSSIAVKQSTDLWTRSKIDKIDQYSESSPFHYKNRYLYKLLQSLLNPTELNLFERLFDHYETTKSNTNNESNRFTSPNAGHVAQILRYLRDHASIFDNYSTVFQHTDENTNSLEQRWQTILGQLGEDEKKCLAMHPNERTTSSFRSTTSSFLTHMGSATDNTEASLRRQTFHMKSFATKPLTDDDEEDDEEVERLDIDDELMKSDQTTNEKKVTEMKKISFEPAFPLQPNEDELWYQASNDETQTKKTSNNPSDENKLPTPPTLPDLFENHRMQQERAATSTTETNFEQLCSIRVNENNSESGFFPFQSSSTLRDEASASNDFFWKDRPIFLANSTKNRSPTSSDEGSDDDHESKTDFNISDDEKYFVNNETKPMEAVQSNNMMDIFRRQSSNSAETSSRVPRSSSTPERQTNNPDLSFDRQENGNVNSADTEDDDLELQDNFSFLIAKGMLKRPSSSSS</sequence>
<accession>A0A815EKZ3</accession>
<protein>
    <submittedName>
        <fullName evidence="5">Uncharacterized protein</fullName>
    </submittedName>
</protein>
<organism evidence="5 7">
    <name type="scientific">Adineta ricciae</name>
    <name type="common">Rotifer</name>
    <dbReference type="NCBI Taxonomy" id="249248"/>
    <lineage>
        <taxon>Eukaryota</taxon>
        <taxon>Metazoa</taxon>
        <taxon>Spiralia</taxon>
        <taxon>Gnathifera</taxon>
        <taxon>Rotifera</taxon>
        <taxon>Eurotatoria</taxon>
        <taxon>Bdelloidea</taxon>
        <taxon>Adinetida</taxon>
        <taxon>Adinetidae</taxon>
        <taxon>Adineta</taxon>
    </lineage>
</organism>
<name>A0A815EKZ3_ADIRI</name>
<feature type="compositionally biased region" description="Low complexity" evidence="3">
    <location>
        <begin position="879"/>
        <end position="894"/>
    </location>
</feature>
<evidence type="ECO:0000313" key="4">
    <source>
        <dbReference type="EMBL" id="CAF1108580.1"/>
    </source>
</evidence>
<feature type="region of interest" description="Disordered" evidence="3">
    <location>
        <begin position="819"/>
        <end position="853"/>
    </location>
</feature>
<feature type="compositionally biased region" description="Basic and acidic residues" evidence="3">
    <location>
        <begin position="837"/>
        <end position="851"/>
    </location>
</feature>
<feature type="compositionally biased region" description="Acidic residues" evidence="3">
    <location>
        <begin position="668"/>
        <end position="684"/>
    </location>
</feature>
<feature type="compositionally biased region" description="Basic and acidic residues" evidence="3">
    <location>
        <begin position="263"/>
        <end position="272"/>
    </location>
</feature>
<dbReference type="GO" id="GO:0019888">
    <property type="term" value="F:protein phosphatase regulator activity"/>
    <property type="evidence" value="ECO:0007669"/>
    <property type="project" value="TreeGrafter"/>
</dbReference>
<dbReference type="AlphaFoldDB" id="A0A815EKZ3"/>
<dbReference type="Pfam" id="PF04499">
    <property type="entry name" value="SAPS"/>
    <property type="match status" value="2"/>
</dbReference>
<evidence type="ECO:0000256" key="2">
    <source>
        <dbReference type="ARBA" id="ARBA00023306"/>
    </source>
</evidence>
<dbReference type="GO" id="GO:0019903">
    <property type="term" value="F:protein phosphatase binding"/>
    <property type="evidence" value="ECO:0007669"/>
    <property type="project" value="InterPro"/>
</dbReference>
<evidence type="ECO:0000313" key="7">
    <source>
        <dbReference type="Proteomes" id="UP000663852"/>
    </source>
</evidence>
<dbReference type="PANTHER" id="PTHR12634">
    <property type="entry name" value="SIT4 YEAST -ASSOCIATING PROTEIN-RELATED"/>
    <property type="match status" value="1"/>
</dbReference>
<dbReference type="Proteomes" id="UP000663828">
    <property type="component" value="Unassembled WGS sequence"/>
</dbReference>
<keyword evidence="2" id="KW-0131">Cell cycle</keyword>
<dbReference type="InterPro" id="IPR007587">
    <property type="entry name" value="SAPS"/>
</dbReference>
<reference evidence="5" key="1">
    <citation type="submission" date="2021-02" db="EMBL/GenBank/DDBJ databases">
        <authorList>
            <person name="Nowell W R."/>
        </authorList>
    </citation>
    <scope>NUCLEOTIDE SEQUENCE</scope>
</reference>
<feature type="compositionally biased region" description="Basic and acidic residues" evidence="3">
    <location>
        <begin position="685"/>
        <end position="696"/>
    </location>
</feature>
<evidence type="ECO:0000313" key="6">
    <source>
        <dbReference type="Proteomes" id="UP000663828"/>
    </source>
</evidence>